<reference evidence="2 3" key="1">
    <citation type="journal article" date="2010" name="Stand. Genomic Sci.">
        <title>Complete genome sequence of Segniliparus rotundus type strain (CDC 1076).</title>
        <authorList>
            <person name="Sikorski J."/>
            <person name="Lapidus A."/>
            <person name="Copeland A."/>
            <person name="Misra M."/>
            <person name="Glavina Del Rio T."/>
            <person name="Nolan M."/>
            <person name="Lucas S."/>
            <person name="Chen F."/>
            <person name="Tice H."/>
            <person name="Cheng J.F."/>
            <person name="Jando M."/>
            <person name="Schneider S."/>
            <person name="Bruce D."/>
            <person name="Goodwin L."/>
            <person name="Pitluck S."/>
            <person name="Liolios K."/>
            <person name="Mikhailova N."/>
            <person name="Pati A."/>
            <person name="Ivanova N."/>
            <person name="Mavromatis K."/>
            <person name="Chen A."/>
            <person name="Palaniappan K."/>
            <person name="Chertkov O."/>
            <person name="Land M."/>
            <person name="Hauser L."/>
            <person name="Chang Y.J."/>
            <person name="Jeffries C.D."/>
            <person name="Brettin T."/>
            <person name="Detter J.C."/>
            <person name="Han C."/>
            <person name="Rohde M."/>
            <person name="Goker M."/>
            <person name="Bristow J."/>
            <person name="Eisen J.A."/>
            <person name="Markowitz V."/>
            <person name="Hugenholtz P."/>
            <person name="Kyrpides N.C."/>
            <person name="Klenk H.P."/>
        </authorList>
    </citation>
    <scope>NUCLEOTIDE SEQUENCE [LARGE SCALE GENOMIC DNA]</scope>
    <source>
        <strain evidence="3">ATCC BAA-972 / CDC 1076 / CIP 108378 / DSM 44985 / JCM 13578</strain>
    </source>
</reference>
<dbReference type="HOGENOM" id="CLU_1538996_0_0_11"/>
<dbReference type="OrthoDB" id="9912011at2"/>
<dbReference type="Proteomes" id="UP000002247">
    <property type="component" value="Chromosome"/>
</dbReference>
<dbReference type="AlphaFoldDB" id="D6ZCV0"/>
<dbReference type="RefSeq" id="WP_013139586.1">
    <property type="nucleotide sequence ID" value="NC_014168.1"/>
</dbReference>
<proteinExistence type="predicted"/>
<name>D6ZCV0_SEGRD</name>
<dbReference type="KEGG" id="srt:Srot_2703"/>
<protein>
    <submittedName>
        <fullName evidence="2">Uncharacterized protein</fullName>
    </submittedName>
</protein>
<sequence length="174" mass="17709">MAGFLGLGNKRVAGLCLSAGVLLASCTQVVAGKGSVDQPALTSYLSSSSSSSVSSASASSSRAAAARQVVCSQHILGYIGVIAAWNDFVDALNAGQPGQDQAKALQKELKDAESQMRSADADPDSDIGSAVGEYVDALDGLSQILSGRATPDQMNGAKEKINTAEDKLSRICLG</sequence>
<keyword evidence="3" id="KW-1185">Reference proteome</keyword>
<accession>D6ZCV0</accession>
<evidence type="ECO:0000313" key="2">
    <source>
        <dbReference type="EMBL" id="ADG99137.1"/>
    </source>
</evidence>
<evidence type="ECO:0000313" key="3">
    <source>
        <dbReference type="Proteomes" id="UP000002247"/>
    </source>
</evidence>
<gene>
    <name evidence="2" type="ordered locus">Srot_2703</name>
</gene>
<dbReference type="STRING" id="640132.Srot_2703"/>
<dbReference type="EMBL" id="CP001958">
    <property type="protein sequence ID" value="ADG99137.1"/>
    <property type="molecule type" value="Genomic_DNA"/>
</dbReference>
<evidence type="ECO:0000256" key="1">
    <source>
        <dbReference type="SAM" id="MobiDB-lite"/>
    </source>
</evidence>
<feature type="region of interest" description="Disordered" evidence="1">
    <location>
        <begin position="107"/>
        <end position="126"/>
    </location>
</feature>
<organism evidence="2 3">
    <name type="scientific">Segniliparus rotundus (strain ATCC BAA-972 / CDC 1076 / CIP 108378 / DSM 44985 / JCM 13578)</name>
    <dbReference type="NCBI Taxonomy" id="640132"/>
    <lineage>
        <taxon>Bacteria</taxon>
        <taxon>Bacillati</taxon>
        <taxon>Actinomycetota</taxon>
        <taxon>Actinomycetes</taxon>
        <taxon>Mycobacteriales</taxon>
        <taxon>Segniliparaceae</taxon>
        <taxon>Segniliparus</taxon>
    </lineage>
</organism>